<dbReference type="PANTHER" id="PTHR43090:SF2">
    <property type="entry name" value="1-(5-PHOSPHORIBOSYL)-5-[(5-PHOSPHORIBOSYLAMINO)METHYLIDENEAMINO] IMIDAZOLE-4-CARBOXAMIDE ISOMERASE"/>
    <property type="match status" value="1"/>
</dbReference>
<comment type="pathway">
    <text evidence="3 12 14">Amino-acid biosynthesis; L-histidine biosynthesis; L-histidine from 5-phospho-alpha-D-ribose 1-diphosphate: step 4/9.</text>
</comment>
<keyword evidence="7 12" id="KW-0963">Cytoplasm</keyword>
<evidence type="ECO:0000256" key="3">
    <source>
        <dbReference type="ARBA" id="ARBA00005133"/>
    </source>
</evidence>
<dbReference type="PANTHER" id="PTHR43090">
    <property type="entry name" value="1-(5-PHOSPHORIBOSYL)-5-[(5-PHOSPHORIBOSYLAMINO)METHYLIDENEAMINO] IMIDAZOLE-4-CARBOXAMIDE ISOMERASE"/>
    <property type="match status" value="1"/>
</dbReference>
<dbReference type="Pfam" id="PF00977">
    <property type="entry name" value="His_biosynth"/>
    <property type="match status" value="1"/>
</dbReference>
<dbReference type="GO" id="GO:0000162">
    <property type="term" value="P:L-tryptophan biosynthetic process"/>
    <property type="evidence" value="ECO:0007669"/>
    <property type="project" value="TreeGrafter"/>
</dbReference>
<evidence type="ECO:0000256" key="4">
    <source>
        <dbReference type="ARBA" id="ARBA00009667"/>
    </source>
</evidence>
<evidence type="ECO:0000256" key="6">
    <source>
        <dbReference type="ARBA" id="ARBA00018464"/>
    </source>
</evidence>
<dbReference type="RefSeq" id="WP_015360112.1">
    <property type="nucleotide sequence ID" value="NZ_CP014672.1"/>
</dbReference>
<dbReference type="NCBIfam" id="NF010112">
    <property type="entry name" value="PRK13585.1"/>
    <property type="match status" value="1"/>
</dbReference>
<comment type="subcellular location">
    <subcellularLocation>
        <location evidence="2 12 14">Cytoplasm</location>
    </subcellularLocation>
</comment>
<reference evidence="15 16" key="1">
    <citation type="submission" date="2016-02" db="EMBL/GenBank/DDBJ databases">
        <title>Comparison of Clostridium stercorarium subspecies using comparative genomics and transcriptomics.</title>
        <authorList>
            <person name="Schellenberg J."/>
            <person name="Thallinger G."/>
            <person name="Levin D.B."/>
            <person name="Zhang X."/>
            <person name="Alvare G."/>
            <person name="Fristensky B."/>
            <person name="Sparling R."/>
        </authorList>
    </citation>
    <scope>NUCLEOTIDE SEQUENCE [LARGE SCALE GENOMIC DNA]</scope>
    <source>
        <strain evidence="15 16">DSM 2910</strain>
    </source>
</reference>
<dbReference type="InterPro" id="IPR006063">
    <property type="entry name" value="HisA_bact_arch"/>
</dbReference>
<evidence type="ECO:0000256" key="12">
    <source>
        <dbReference type="HAMAP-Rule" id="MF_01014"/>
    </source>
</evidence>
<comment type="catalytic activity">
    <reaction evidence="1 12 14">
        <text>1-(5-phospho-beta-D-ribosyl)-5-[(5-phospho-beta-D-ribosylamino)methylideneamino]imidazole-4-carboxamide = 5-[(5-phospho-1-deoxy-D-ribulos-1-ylimino)methylamino]-1-(5-phospho-beta-D-ribosyl)imidazole-4-carboxamide</text>
        <dbReference type="Rhea" id="RHEA:15469"/>
        <dbReference type="ChEBI" id="CHEBI:58435"/>
        <dbReference type="ChEBI" id="CHEBI:58525"/>
        <dbReference type="EC" id="5.3.1.16"/>
    </reaction>
</comment>
<dbReference type="InterPro" id="IPR006062">
    <property type="entry name" value="His_biosynth"/>
</dbReference>
<proteinExistence type="inferred from homology"/>
<dbReference type="InterPro" id="IPR013785">
    <property type="entry name" value="Aldolase_TIM"/>
</dbReference>
<evidence type="ECO:0000313" key="15">
    <source>
        <dbReference type="EMBL" id="ANW99683.1"/>
    </source>
</evidence>
<dbReference type="GO" id="GO:0000105">
    <property type="term" value="P:L-histidine biosynthetic process"/>
    <property type="evidence" value="ECO:0007669"/>
    <property type="project" value="UniProtKB-UniRule"/>
</dbReference>
<dbReference type="OrthoDB" id="9781903at2"/>
<accession>A0A1B1YG06</accession>
<dbReference type="EMBL" id="CP014672">
    <property type="protein sequence ID" value="ANW99683.1"/>
    <property type="molecule type" value="Genomic_DNA"/>
</dbReference>
<evidence type="ECO:0000256" key="5">
    <source>
        <dbReference type="ARBA" id="ARBA00012550"/>
    </source>
</evidence>
<evidence type="ECO:0000256" key="7">
    <source>
        <dbReference type="ARBA" id="ARBA00022490"/>
    </source>
</evidence>
<evidence type="ECO:0000256" key="13">
    <source>
        <dbReference type="RuleBase" id="RU003657"/>
    </source>
</evidence>
<sequence>MIVYPAIDIKNGRCVRLLRGRFDSVTVYGDDPVQMASKWVSLGAKWLHVVDLDGARGEGENNRKIILKIVERIGIPVQTGGGIRTMEDIEQLINAGVARVVLGTAAVKNPGLVKEALAKYPNRIAVGIDAKDGNVAIEGWERLSEYTAVDFAKQMERLGCRVIVYTDINTDGTLAGPNLKAMKEMISSVSMDVIASGGVSSLQDLKNLKEIGAAGAVVGKAIYTGAIDLSEALELQKEA</sequence>
<dbReference type="InterPro" id="IPR023016">
    <property type="entry name" value="HisA/PriA"/>
</dbReference>
<evidence type="ECO:0000256" key="9">
    <source>
        <dbReference type="ARBA" id="ARBA00023102"/>
    </source>
</evidence>
<dbReference type="GO" id="GO:0005737">
    <property type="term" value="C:cytoplasm"/>
    <property type="evidence" value="ECO:0007669"/>
    <property type="project" value="UniProtKB-SubCell"/>
</dbReference>
<dbReference type="InterPro" id="IPR044524">
    <property type="entry name" value="Isoase_HisA-like"/>
</dbReference>
<dbReference type="Gene3D" id="3.20.20.70">
    <property type="entry name" value="Aldolase class I"/>
    <property type="match status" value="1"/>
</dbReference>
<keyword evidence="10 12" id="KW-0413">Isomerase</keyword>
<dbReference type="AlphaFoldDB" id="A0A1B1YG06"/>
<dbReference type="UniPathway" id="UPA00031">
    <property type="reaction ID" value="UER00009"/>
</dbReference>
<dbReference type="InterPro" id="IPR011060">
    <property type="entry name" value="RibuloseP-bd_barrel"/>
</dbReference>
<feature type="active site" description="Proton acceptor" evidence="12">
    <location>
        <position position="8"/>
    </location>
</feature>
<protein>
    <recommendedName>
        <fullName evidence="6 12">1-(5-phosphoribosyl)-5-[(5-phosphoribosylamino)methylideneamino] imidazole-4-carboxamide isomerase</fullName>
        <ecNumber evidence="5 12">5.3.1.16</ecNumber>
    </recommendedName>
    <alternativeName>
        <fullName evidence="11 12">Phosphoribosylformimino-5-aminoimidazole carboxamide ribotide isomerase</fullName>
    </alternativeName>
</protein>
<dbReference type="HAMAP" id="MF_01014">
    <property type="entry name" value="HisA"/>
    <property type="match status" value="1"/>
</dbReference>
<evidence type="ECO:0000256" key="10">
    <source>
        <dbReference type="ARBA" id="ARBA00023235"/>
    </source>
</evidence>
<dbReference type="EC" id="5.3.1.16" evidence="5 12"/>
<evidence type="ECO:0000256" key="1">
    <source>
        <dbReference type="ARBA" id="ARBA00000901"/>
    </source>
</evidence>
<keyword evidence="9 12" id="KW-0368">Histidine biosynthesis</keyword>
<feature type="active site" description="Proton donor" evidence="12">
    <location>
        <position position="129"/>
    </location>
</feature>
<gene>
    <name evidence="12" type="primary">hisA</name>
    <name evidence="15" type="ORF">CSTERTH_11880</name>
</gene>
<evidence type="ECO:0000313" key="16">
    <source>
        <dbReference type="Proteomes" id="UP000092971"/>
    </source>
</evidence>
<evidence type="ECO:0000256" key="11">
    <source>
        <dbReference type="ARBA" id="ARBA00030547"/>
    </source>
</evidence>
<evidence type="ECO:0000256" key="14">
    <source>
        <dbReference type="RuleBase" id="RU003658"/>
    </source>
</evidence>
<dbReference type="NCBIfam" id="TIGR00007">
    <property type="entry name" value="1-(5-phosphoribosyl)-5-[(5-phosphoribosylamino)methylideneamino]imidazole-4-carboxamide isomerase"/>
    <property type="match status" value="1"/>
</dbReference>
<dbReference type="Proteomes" id="UP000092971">
    <property type="component" value="Chromosome"/>
</dbReference>
<evidence type="ECO:0000256" key="2">
    <source>
        <dbReference type="ARBA" id="ARBA00004496"/>
    </source>
</evidence>
<dbReference type="GO" id="GO:0003949">
    <property type="term" value="F:1-(5-phosphoribosyl)-5-[(5-phosphoribosylamino)methylideneamino]imidazole-4-carboxamide isomerase activity"/>
    <property type="evidence" value="ECO:0007669"/>
    <property type="project" value="UniProtKB-UniRule"/>
</dbReference>
<evidence type="ECO:0000256" key="8">
    <source>
        <dbReference type="ARBA" id="ARBA00022605"/>
    </source>
</evidence>
<dbReference type="SUPFAM" id="SSF51366">
    <property type="entry name" value="Ribulose-phoshate binding barrel"/>
    <property type="match status" value="1"/>
</dbReference>
<organism evidence="15 16">
    <name type="scientific">Thermoclostridium stercorarium subsp. thermolacticum DSM 2910</name>
    <dbReference type="NCBI Taxonomy" id="1121336"/>
    <lineage>
        <taxon>Bacteria</taxon>
        <taxon>Bacillati</taxon>
        <taxon>Bacillota</taxon>
        <taxon>Clostridia</taxon>
        <taxon>Eubacteriales</taxon>
        <taxon>Oscillospiraceae</taxon>
        <taxon>Thermoclostridium</taxon>
    </lineage>
</organism>
<dbReference type="CDD" id="cd04732">
    <property type="entry name" value="HisA"/>
    <property type="match status" value="1"/>
</dbReference>
<keyword evidence="8 12" id="KW-0028">Amino-acid biosynthesis</keyword>
<comment type="similarity">
    <text evidence="4 12 13">Belongs to the HisA/HisF family.</text>
</comment>
<name>A0A1B1YG06_THEST</name>
<dbReference type="FunFam" id="3.20.20.70:FF:000009">
    <property type="entry name" value="1-(5-phosphoribosyl)-5-[(5-phosphoribosylamino)methylideneamino] imidazole-4-carboxamide isomerase"/>
    <property type="match status" value="1"/>
</dbReference>